<evidence type="ECO:0000259" key="1">
    <source>
        <dbReference type="Pfam" id="PF22818"/>
    </source>
</evidence>
<dbReference type="InterPro" id="IPR054545">
    <property type="entry name" value="ApeI-like"/>
</dbReference>
<dbReference type="RefSeq" id="WP_009520337.1">
    <property type="nucleotide sequence ID" value="NZ_CCAE010000016.1"/>
</dbReference>
<proteinExistence type="predicted"/>
<dbReference type="Pfam" id="PF22818">
    <property type="entry name" value="ApeI-like"/>
    <property type="match status" value="1"/>
</dbReference>
<reference evidence="3" key="1">
    <citation type="submission" date="2014-02" db="EMBL/GenBank/DDBJ databases">
        <authorList>
            <person name="Gan H."/>
        </authorList>
    </citation>
    <scope>NUCLEOTIDE SEQUENCE [LARGE SCALE GENOMIC DNA]</scope>
    <source>
        <strain evidence="3">S1</strain>
    </source>
</reference>
<accession>A0A1L1PLV1</accession>
<dbReference type="InterPro" id="IPR029069">
    <property type="entry name" value="HotDog_dom_sf"/>
</dbReference>
<dbReference type="Gene3D" id="3.10.129.10">
    <property type="entry name" value="Hotdog Thioesterase"/>
    <property type="match status" value="1"/>
</dbReference>
<dbReference type="AlphaFoldDB" id="A0A1L1PLV1"/>
<dbReference type="EMBL" id="CCAE010000016">
    <property type="protein sequence ID" value="CDN87917.1"/>
    <property type="molecule type" value="Genomic_DNA"/>
</dbReference>
<dbReference type="SUPFAM" id="SSF54637">
    <property type="entry name" value="Thioesterase/thiol ester dehydrase-isomerase"/>
    <property type="match status" value="1"/>
</dbReference>
<dbReference type="GO" id="GO:0016829">
    <property type="term" value="F:lyase activity"/>
    <property type="evidence" value="ECO:0007669"/>
    <property type="project" value="UniProtKB-KW"/>
</dbReference>
<organism evidence="2 3">
    <name type="scientific">Hydrogenophaga intermedia</name>
    <dbReference type="NCBI Taxonomy" id="65786"/>
    <lineage>
        <taxon>Bacteria</taxon>
        <taxon>Pseudomonadati</taxon>
        <taxon>Pseudomonadota</taxon>
        <taxon>Betaproteobacteria</taxon>
        <taxon>Burkholderiales</taxon>
        <taxon>Comamonadaceae</taxon>
        <taxon>Hydrogenophaga</taxon>
    </lineage>
</organism>
<evidence type="ECO:0000313" key="2">
    <source>
        <dbReference type="EMBL" id="CDN87917.1"/>
    </source>
</evidence>
<reference evidence="3" key="2">
    <citation type="submission" date="2014-11" db="EMBL/GenBank/DDBJ databases">
        <title>Draft genome sequence of Hydrogenophaga intermedia S1.</title>
        <authorList>
            <person name="Gan H.M."/>
            <person name="Chew T.H."/>
            <person name="Stolz A."/>
        </authorList>
    </citation>
    <scope>NUCLEOTIDE SEQUENCE [LARGE SCALE GENOMIC DNA]</scope>
    <source>
        <strain evidence="3">S1</strain>
    </source>
</reference>
<protein>
    <submittedName>
        <fullName evidence="2">3-hydroxymyristoyl/3-hydroxydecanoyl-(Acyl carrier protein) dehydratase</fullName>
    </submittedName>
</protein>
<dbReference type="Proteomes" id="UP000028878">
    <property type="component" value="Unassembled WGS sequence"/>
</dbReference>
<evidence type="ECO:0000313" key="3">
    <source>
        <dbReference type="Proteomes" id="UP000028878"/>
    </source>
</evidence>
<name>A0A1L1PLV1_HYDIT</name>
<gene>
    <name evidence="2" type="ORF">BN948_02345</name>
</gene>
<feature type="domain" description="ApeI dehydratase-like" evidence="1">
    <location>
        <begin position="7"/>
        <end position="93"/>
    </location>
</feature>
<keyword evidence="3" id="KW-1185">Reference proteome</keyword>
<sequence>MAVLERDWRVPTNHPAFAGHFPGRPILPGVVLLDEALRAVRELAPGARGWTIPQAKFLRPVLPGDALRLSLSALPSTGYAFSFLRGGEAVATGQLRPVQ</sequence>